<sequence length="499" mass="55226">YGTPYLLSFEISKELTALVWIIGPLSGLIMQPIIGSVSDRCNSSMGRRRPFIIGGGTIVCLSMLGIAYAKDIGAWLIGFSGRANIPENIAEEVRRAATVVVIFSFYMLDFSLNAVQASCRALILDIPPLWQQQHANAWAARLSNVAMVIGYFTGFVNLVKLFPFLGDTQMKVFCLVAIFVFIVTVGMTCMMVEEKPISIDEQRNDNNSHWYYTFVHIWHALRTLSKPVQALCNVQFFAWLGWFPFLFYSTTWVSDLYFDTHPRENPESWAKGTRAGSFALLLYAIVSVISGIVLPWLVARKLCCGSFFTMKNVFTAGNLLFAICMLSTIFVSNVPVATLIVAIIGISWSVVLWIPFALVGEYITGTTLPSTPPPSIPTADAPDIITTSSINNDSNTDGLDAGMVLGVHNIYIVCPQFLVAFIAALIFRLINWVENDRHQDDKEPDQANVAWVLVFGGVMSLIATVLCRYIVEVPSVDSNDKYSNRKSTTLAQIPTTVSV</sequence>
<evidence type="ECO:0000256" key="4">
    <source>
        <dbReference type="ARBA" id="ARBA00022989"/>
    </source>
</evidence>
<evidence type="ECO:0000313" key="8">
    <source>
        <dbReference type="Proteomes" id="UP001209540"/>
    </source>
</evidence>
<feature type="transmembrane region" description="Helical" evidence="6">
    <location>
        <begin position="138"/>
        <end position="158"/>
    </location>
</feature>
<feature type="transmembrane region" description="Helical" evidence="6">
    <location>
        <begin position="236"/>
        <end position="258"/>
    </location>
</feature>
<organism evidence="7 8">
    <name type="scientific">Phascolomyces articulosus</name>
    <dbReference type="NCBI Taxonomy" id="60185"/>
    <lineage>
        <taxon>Eukaryota</taxon>
        <taxon>Fungi</taxon>
        <taxon>Fungi incertae sedis</taxon>
        <taxon>Mucoromycota</taxon>
        <taxon>Mucoromycotina</taxon>
        <taxon>Mucoromycetes</taxon>
        <taxon>Mucorales</taxon>
        <taxon>Lichtheimiaceae</taxon>
        <taxon>Phascolomyces</taxon>
    </lineage>
</organism>
<dbReference type="Proteomes" id="UP001209540">
    <property type="component" value="Unassembled WGS sequence"/>
</dbReference>
<keyword evidence="4 6" id="KW-1133">Transmembrane helix</keyword>
<dbReference type="EMBL" id="JAIXMP010000025">
    <property type="protein sequence ID" value="KAI9253812.1"/>
    <property type="molecule type" value="Genomic_DNA"/>
</dbReference>
<proteinExistence type="predicted"/>
<feature type="transmembrane region" description="Helical" evidence="6">
    <location>
        <begin position="50"/>
        <end position="69"/>
    </location>
</feature>
<keyword evidence="2" id="KW-0813">Transport</keyword>
<feature type="transmembrane region" description="Helical" evidence="6">
    <location>
        <begin position="170"/>
        <end position="192"/>
    </location>
</feature>
<feature type="transmembrane region" description="Helical" evidence="6">
    <location>
        <begin position="278"/>
        <end position="299"/>
    </location>
</feature>
<dbReference type="PANTHER" id="PTHR19432">
    <property type="entry name" value="SUGAR TRANSPORTER"/>
    <property type="match status" value="1"/>
</dbReference>
<evidence type="ECO:0000313" key="7">
    <source>
        <dbReference type="EMBL" id="KAI9253812.1"/>
    </source>
</evidence>
<evidence type="ECO:0000256" key="2">
    <source>
        <dbReference type="ARBA" id="ARBA00022448"/>
    </source>
</evidence>
<name>A0AAD5K3K1_9FUNG</name>
<feature type="transmembrane region" description="Helical" evidence="6">
    <location>
        <begin position="410"/>
        <end position="430"/>
    </location>
</feature>
<evidence type="ECO:0000256" key="5">
    <source>
        <dbReference type="ARBA" id="ARBA00023136"/>
    </source>
</evidence>
<accession>A0AAD5K3K1</accession>
<dbReference type="Gene3D" id="1.20.1250.20">
    <property type="entry name" value="MFS general substrate transporter like domains"/>
    <property type="match status" value="1"/>
</dbReference>
<dbReference type="GO" id="GO:0008506">
    <property type="term" value="F:sucrose:proton symporter activity"/>
    <property type="evidence" value="ECO:0007669"/>
    <property type="project" value="TreeGrafter"/>
</dbReference>
<comment type="subcellular location">
    <subcellularLocation>
        <location evidence="1">Membrane</location>
        <topology evidence="1">Multi-pass membrane protein</topology>
    </subcellularLocation>
</comment>
<comment type="caution">
    <text evidence="7">The sequence shown here is derived from an EMBL/GenBank/DDBJ whole genome shotgun (WGS) entry which is preliminary data.</text>
</comment>
<keyword evidence="5 6" id="KW-0472">Membrane</keyword>
<evidence type="ECO:0000256" key="3">
    <source>
        <dbReference type="ARBA" id="ARBA00022692"/>
    </source>
</evidence>
<keyword evidence="8" id="KW-1185">Reference proteome</keyword>
<dbReference type="SUPFAM" id="SSF103473">
    <property type="entry name" value="MFS general substrate transporter"/>
    <property type="match status" value="1"/>
</dbReference>
<feature type="non-terminal residue" evidence="7">
    <location>
        <position position="1"/>
    </location>
</feature>
<dbReference type="InterPro" id="IPR036259">
    <property type="entry name" value="MFS_trans_sf"/>
</dbReference>
<feature type="transmembrane region" description="Helical" evidence="6">
    <location>
        <begin position="450"/>
        <end position="471"/>
    </location>
</feature>
<feature type="transmembrane region" description="Helical" evidence="6">
    <location>
        <begin position="17"/>
        <end position="38"/>
    </location>
</feature>
<dbReference type="AlphaFoldDB" id="A0AAD5K3K1"/>
<reference evidence="7" key="1">
    <citation type="journal article" date="2022" name="IScience">
        <title>Evolution of zygomycete secretomes and the origins of terrestrial fungal ecologies.</title>
        <authorList>
            <person name="Chang Y."/>
            <person name="Wang Y."/>
            <person name="Mondo S."/>
            <person name="Ahrendt S."/>
            <person name="Andreopoulos W."/>
            <person name="Barry K."/>
            <person name="Beard J."/>
            <person name="Benny G.L."/>
            <person name="Blankenship S."/>
            <person name="Bonito G."/>
            <person name="Cuomo C."/>
            <person name="Desiro A."/>
            <person name="Gervers K.A."/>
            <person name="Hundley H."/>
            <person name="Kuo A."/>
            <person name="LaButti K."/>
            <person name="Lang B.F."/>
            <person name="Lipzen A."/>
            <person name="O'Donnell K."/>
            <person name="Pangilinan J."/>
            <person name="Reynolds N."/>
            <person name="Sandor L."/>
            <person name="Smith M.E."/>
            <person name="Tsang A."/>
            <person name="Grigoriev I.V."/>
            <person name="Stajich J.E."/>
            <person name="Spatafora J.W."/>
        </authorList>
    </citation>
    <scope>NUCLEOTIDE SEQUENCE</scope>
    <source>
        <strain evidence="7">RSA 2281</strain>
    </source>
</reference>
<gene>
    <name evidence="7" type="ORF">BDA99DRAFT_443242</name>
</gene>
<dbReference type="PANTHER" id="PTHR19432:SF35">
    <property type="entry name" value="SOLUTE CARRIER FAMILY 45 MEMBER 3 ISOFORM X1"/>
    <property type="match status" value="1"/>
</dbReference>
<evidence type="ECO:0000256" key="1">
    <source>
        <dbReference type="ARBA" id="ARBA00004141"/>
    </source>
</evidence>
<evidence type="ECO:0000256" key="6">
    <source>
        <dbReference type="SAM" id="Phobius"/>
    </source>
</evidence>
<dbReference type="GO" id="GO:0005886">
    <property type="term" value="C:plasma membrane"/>
    <property type="evidence" value="ECO:0007669"/>
    <property type="project" value="TreeGrafter"/>
</dbReference>
<reference evidence="7" key="2">
    <citation type="submission" date="2023-02" db="EMBL/GenBank/DDBJ databases">
        <authorList>
            <consortium name="DOE Joint Genome Institute"/>
            <person name="Mondo S.J."/>
            <person name="Chang Y."/>
            <person name="Wang Y."/>
            <person name="Ahrendt S."/>
            <person name="Andreopoulos W."/>
            <person name="Barry K."/>
            <person name="Beard J."/>
            <person name="Benny G.L."/>
            <person name="Blankenship S."/>
            <person name="Bonito G."/>
            <person name="Cuomo C."/>
            <person name="Desiro A."/>
            <person name="Gervers K.A."/>
            <person name="Hundley H."/>
            <person name="Kuo A."/>
            <person name="LaButti K."/>
            <person name="Lang B.F."/>
            <person name="Lipzen A."/>
            <person name="O'Donnell K."/>
            <person name="Pangilinan J."/>
            <person name="Reynolds N."/>
            <person name="Sandor L."/>
            <person name="Smith M.W."/>
            <person name="Tsang A."/>
            <person name="Grigoriev I.V."/>
            <person name="Stajich J.E."/>
            <person name="Spatafora J.W."/>
        </authorList>
    </citation>
    <scope>NUCLEOTIDE SEQUENCE</scope>
    <source>
        <strain evidence="7">RSA 2281</strain>
    </source>
</reference>
<keyword evidence="3 6" id="KW-0812">Transmembrane</keyword>
<feature type="transmembrane region" description="Helical" evidence="6">
    <location>
        <begin position="336"/>
        <end position="359"/>
    </location>
</feature>
<feature type="transmembrane region" description="Helical" evidence="6">
    <location>
        <begin position="311"/>
        <end position="330"/>
    </location>
</feature>
<protein>
    <submittedName>
        <fullName evidence="7">Major facilitator superfamily domain-containing protein</fullName>
    </submittedName>
</protein>